<dbReference type="Pfam" id="PF10783">
    <property type="entry name" value="DUF2599"/>
    <property type="match status" value="1"/>
</dbReference>
<feature type="chain" id="PRO_5026250613" evidence="1">
    <location>
        <begin position="26"/>
        <end position="161"/>
    </location>
</feature>
<feature type="signal peptide" evidence="1">
    <location>
        <begin position="1"/>
        <end position="25"/>
    </location>
</feature>
<evidence type="ECO:0000313" key="2">
    <source>
        <dbReference type="EMBL" id="QGW76230.1"/>
    </source>
</evidence>
<sequence length="161" mass="17846">MKVTSAIKCSGVGVLMGAVSLTGYAGSVDSIPPQPVDASTFSKYEKAAGSCQQYIERAAWKYRDNQYSLEITPTTCGRQITDQDTAHFFDELVRDYADPVYWKNTHGLRHQLICHFIIARNKPTWNIEPWRPDVGLDKTIEGSAEFGGGCNPADPLPYDTP</sequence>
<dbReference type="InterPro" id="IPR019719">
    <property type="entry name" value="DUF2599"/>
</dbReference>
<gene>
    <name evidence="2" type="ORF">GPJ81_05915</name>
</gene>
<keyword evidence="1" id="KW-0732">Signal</keyword>
<proteinExistence type="predicted"/>
<accession>A0A6I6GPH1</accession>
<keyword evidence="3" id="KW-1185">Reference proteome</keyword>
<dbReference type="RefSeq" id="WP_157191344.1">
    <property type="nucleotide sequence ID" value="NZ_CP046621.1"/>
</dbReference>
<dbReference type="AlphaFoldDB" id="A0A6I6GPH1"/>
<reference evidence="2" key="1">
    <citation type="submission" date="2019-12" db="EMBL/GenBank/DDBJ databases">
        <title>Hybrid Genome Assemblies of two High G+C Isolates from Undergraduate Microbiology Courses.</title>
        <authorList>
            <person name="Ne Ville C.J."/>
            <person name="Enright D."/>
            <person name="Hernandez I."/>
            <person name="Dodsworth J."/>
            <person name="Orwin P.M."/>
        </authorList>
    </citation>
    <scope>NUCLEOTIDE SEQUENCE [LARGE SCALE GENOMIC DNA]</scope>
    <source>
        <strain evidence="2">Neo</strain>
    </source>
</reference>
<evidence type="ECO:0000256" key="1">
    <source>
        <dbReference type="SAM" id="SignalP"/>
    </source>
</evidence>
<organism evidence="2 3">
    <name type="scientific">Pseudomonas alkylphenolica</name>
    <dbReference type="NCBI Taxonomy" id="237609"/>
    <lineage>
        <taxon>Bacteria</taxon>
        <taxon>Pseudomonadati</taxon>
        <taxon>Pseudomonadota</taxon>
        <taxon>Gammaproteobacteria</taxon>
        <taxon>Pseudomonadales</taxon>
        <taxon>Pseudomonadaceae</taxon>
        <taxon>Pseudomonas</taxon>
    </lineage>
</organism>
<name>A0A6I6GPH1_9PSED</name>
<dbReference type="EMBL" id="CP046621">
    <property type="protein sequence ID" value="QGW76230.1"/>
    <property type="molecule type" value="Genomic_DNA"/>
</dbReference>
<protein>
    <submittedName>
        <fullName evidence="2">DUF2599 domain-containing protein</fullName>
    </submittedName>
</protein>
<dbReference type="Proteomes" id="UP000426235">
    <property type="component" value="Chromosome"/>
</dbReference>
<evidence type="ECO:0000313" key="3">
    <source>
        <dbReference type="Proteomes" id="UP000426235"/>
    </source>
</evidence>